<dbReference type="RefSeq" id="WP_094254534.1">
    <property type="nucleotide sequence ID" value="NZ_NNCE01000002.1"/>
</dbReference>
<protein>
    <submittedName>
        <fullName evidence="2">Uncharacterized protein</fullName>
    </submittedName>
</protein>
<dbReference type="Proteomes" id="UP000295518">
    <property type="component" value="Unassembled WGS sequence"/>
</dbReference>
<dbReference type="EMBL" id="SNWN01000010">
    <property type="protein sequence ID" value="TDO20531.1"/>
    <property type="molecule type" value="Genomic_DNA"/>
</dbReference>
<accession>A0A4R6IFN2</accession>
<evidence type="ECO:0000313" key="2">
    <source>
        <dbReference type="EMBL" id="TDO20531.1"/>
    </source>
</evidence>
<reference evidence="2 3" key="1">
    <citation type="submission" date="2019-03" db="EMBL/GenBank/DDBJ databases">
        <title>Genomic Encyclopedia of Archaeal and Bacterial Type Strains, Phase II (KMG-II): from individual species to whole genera.</title>
        <authorList>
            <person name="Goeker M."/>
        </authorList>
    </citation>
    <scope>NUCLEOTIDE SEQUENCE [LARGE SCALE GENOMIC DNA]</scope>
    <source>
        <strain evidence="2 3">ATCC 700618</strain>
    </source>
</reference>
<proteinExistence type="predicted"/>
<gene>
    <name evidence="2" type="ORF">EI74_0367</name>
</gene>
<name>A0A4R6IFN2_9MOLU</name>
<evidence type="ECO:0000256" key="1">
    <source>
        <dbReference type="SAM" id="Coils"/>
    </source>
</evidence>
<organism evidence="2 3">
    <name type="scientific">Mycoplasma testudineum</name>
    <dbReference type="NCBI Taxonomy" id="244584"/>
    <lineage>
        <taxon>Bacteria</taxon>
        <taxon>Bacillati</taxon>
        <taxon>Mycoplasmatota</taxon>
        <taxon>Mollicutes</taxon>
        <taxon>Mycoplasmataceae</taxon>
        <taxon>Mycoplasma</taxon>
    </lineage>
</organism>
<keyword evidence="3" id="KW-1185">Reference proteome</keyword>
<keyword evidence="1" id="KW-0175">Coiled coil</keyword>
<comment type="caution">
    <text evidence="2">The sequence shown here is derived from an EMBL/GenBank/DDBJ whole genome shotgun (WGS) entry which is preliminary data.</text>
</comment>
<dbReference type="NCBIfam" id="NF045862">
    <property type="entry name" value="glide_MMOB1630"/>
    <property type="match status" value="1"/>
</dbReference>
<feature type="coiled-coil region" evidence="1">
    <location>
        <begin position="270"/>
        <end position="297"/>
    </location>
</feature>
<dbReference type="OrthoDB" id="398634at2"/>
<dbReference type="AlphaFoldDB" id="A0A4R6IFN2"/>
<sequence length="346" mass="40106">MKKSELKERKHSLEFFYGHIEISKLSLLQKLNQENSNKRALMKIKSTNEKLIKTVGKKWLNRYIDYYVADKKLPKFYILVEPSSGDKIAEIGMKRLEEFVKNEIVSDSFVVTVGQRTSEMVSKYNLRVVENFETNDLDKDTSKFSEKISSLIEVGINNNVFGYVEIIVAEINSRTKELVRQKLFPFGEAGDLDKATKDLNQKVDQDGINVEPEIENESLEIKKAREYIEIMEAIDLTKNKWSPDIANFYALFAKSMMKSSIYELQIIRRIESLTLELALLNDKQNKIEEQLSDVTKAFNRIRKEETTLQGLILHAAFENRKKKKADDESIYNKYRSFARDLAKGGN</sequence>
<evidence type="ECO:0000313" key="3">
    <source>
        <dbReference type="Proteomes" id="UP000295518"/>
    </source>
</evidence>